<reference evidence="2" key="1">
    <citation type="journal article" date="2014" name="Front. Microbiol.">
        <title>High frequency of phylogenetically diverse reductive dehalogenase-homologous genes in deep subseafloor sedimentary metagenomes.</title>
        <authorList>
            <person name="Kawai M."/>
            <person name="Futagami T."/>
            <person name="Toyoda A."/>
            <person name="Takaki Y."/>
            <person name="Nishi S."/>
            <person name="Hori S."/>
            <person name="Arai W."/>
            <person name="Tsubouchi T."/>
            <person name="Morono Y."/>
            <person name="Uchiyama I."/>
            <person name="Ito T."/>
            <person name="Fujiyama A."/>
            <person name="Inagaki F."/>
            <person name="Takami H."/>
        </authorList>
    </citation>
    <scope>NUCLEOTIDE SEQUENCE</scope>
    <source>
        <strain evidence="2">Expedition CK06-06</strain>
    </source>
</reference>
<dbReference type="InterPro" id="IPR029149">
    <property type="entry name" value="Creatin/AminoP/Spt16_N"/>
</dbReference>
<comment type="caution">
    <text evidence="2">The sequence shown here is derived from an EMBL/GenBank/DDBJ whole genome shotgun (WGS) entry which is preliminary data.</text>
</comment>
<proteinExistence type="predicted"/>
<dbReference type="SUPFAM" id="SSF55920">
    <property type="entry name" value="Creatinase/aminopeptidase"/>
    <property type="match status" value="1"/>
</dbReference>
<dbReference type="AlphaFoldDB" id="X1PHS0"/>
<dbReference type="SUPFAM" id="SSF53092">
    <property type="entry name" value="Creatinase/prolidase N-terminal domain"/>
    <property type="match status" value="1"/>
</dbReference>
<sequence length="238" mass="26905">MKFNPQTFVEALPSLDLSTNVPSEEFSERVNRVKQELAKKKIDIAFTYGDEHRPGDTGWLTGYDPQIESTAVVIGPKKALLLGGPEGQYYAEEMMRVGEYRNLVEYKIPEEDYPGFEFTTLKDVFKEAYGSEIKRIGLLTTKENIPHHIMNILNDTGAEIVDISDWLLQAKYYKSESELKVMRIAARITTYAMEAMIRATEPGIRELEVAACGDYVLKYMGADRYGVDTIVASGERAH</sequence>
<gene>
    <name evidence="2" type="ORF">S06H3_50283</name>
</gene>
<dbReference type="Pfam" id="PF00557">
    <property type="entry name" value="Peptidase_M24"/>
    <property type="match status" value="1"/>
</dbReference>
<dbReference type="InterPro" id="IPR050659">
    <property type="entry name" value="Peptidase_M24B"/>
</dbReference>
<feature type="non-terminal residue" evidence="2">
    <location>
        <position position="238"/>
    </location>
</feature>
<organism evidence="2">
    <name type="scientific">marine sediment metagenome</name>
    <dbReference type="NCBI Taxonomy" id="412755"/>
    <lineage>
        <taxon>unclassified sequences</taxon>
        <taxon>metagenomes</taxon>
        <taxon>ecological metagenomes</taxon>
    </lineage>
</organism>
<feature type="domain" description="Peptidase M24" evidence="1">
    <location>
        <begin position="181"/>
        <end position="237"/>
    </location>
</feature>
<evidence type="ECO:0000259" key="1">
    <source>
        <dbReference type="Pfam" id="PF00557"/>
    </source>
</evidence>
<dbReference type="InterPro" id="IPR000994">
    <property type="entry name" value="Pept_M24"/>
</dbReference>
<dbReference type="PANTHER" id="PTHR46112">
    <property type="entry name" value="AMINOPEPTIDASE"/>
    <property type="match status" value="1"/>
</dbReference>
<dbReference type="InterPro" id="IPR036005">
    <property type="entry name" value="Creatinase/aminopeptidase-like"/>
</dbReference>
<dbReference type="EMBL" id="BARV01031825">
    <property type="protein sequence ID" value="GAI42031.1"/>
    <property type="molecule type" value="Genomic_DNA"/>
</dbReference>
<accession>X1PHS0</accession>
<name>X1PHS0_9ZZZZ</name>
<dbReference type="Gene3D" id="3.90.230.10">
    <property type="entry name" value="Creatinase/methionine aminopeptidase superfamily"/>
    <property type="match status" value="1"/>
</dbReference>
<dbReference type="PANTHER" id="PTHR46112:SF2">
    <property type="entry name" value="XAA-PRO AMINOPEPTIDASE P-RELATED"/>
    <property type="match status" value="1"/>
</dbReference>
<evidence type="ECO:0000313" key="2">
    <source>
        <dbReference type="EMBL" id="GAI42031.1"/>
    </source>
</evidence>
<protein>
    <recommendedName>
        <fullName evidence="1">Peptidase M24 domain-containing protein</fullName>
    </recommendedName>
</protein>
<dbReference type="Gene3D" id="3.40.350.10">
    <property type="entry name" value="Creatinase/prolidase N-terminal domain"/>
    <property type="match status" value="1"/>
</dbReference>